<keyword evidence="3" id="KW-1185">Reference proteome</keyword>
<organism evidence="2 3">
    <name type="scientific">Ephemerocybe angulata</name>
    <dbReference type="NCBI Taxonomy" id="980116"/>
    <lineage>
        <taxon>Eukaryota</taxon>
        <taxon>Fungi</taxon>
        <taxon>Dikarya</taxon>
        <taxon>Basidiomycota</taxon>
        <taxon>Agaricomycotina</taxon>
        <taxon>Agaricomycetes</taxon>
        <taxon>Agaricomycetidae</taxon>
        <taxon>Agaricales</taxon>
        <taxon>Agaricineae</taxon>
        <taxon>Psathyrellaceae</taxon>
        <taxon>Ephemerocybe</taxon>
    </lineage>
</organism>
<reference evidence="2 3" key="1">
    <citation type="submission" date="2020-07" db="EMBL/GenBank/DDBJ databases">
        <title>Comparative genomics of pyrophilous fungi reveals a link between fire events and developmental genes.</title>
        <authorList>
            <consortium name="DOE Joint Genome Institute"/>
            <person name="Steindorff A.S."/>
            <person name="Carver A."/>
            <person name="Calhoun S."/>
            <person name="Stillman K."/>
            <person name="Liu H."/>
            <person name="Lipzen A."/>
            <person name="Pangilinan J."/>
            <person name="Labutti K."/>
            <person name="Bruns T.D."/>
            <person name="Grigoriev I.V."/>
        </authorList>
    </citation>
    <scope>NUCLEOTIDE SEQUENCE [LARGE SCALE GENOMIC DNA]</scope>
    <source>
        <strain evidence="2 3">CBS 144469</strain>
    </source>
</reference>
<dbReference type="Proteomes" id="UP000521943">
    <property type="component" value="Unassembled WGS sequence"/>
</dbReference>
<feature type="compositionally biased region" description="Basic and acidic residues" evidence="1">
    <location>
        <begin position="51"/>
        <end position="60"/>
    </location>
</feature>
<feature type="compositionally biased region" description="Polar residues" evidence="1">
    <location>
        <begin position="190"/>
        <end position="199"/>
    </location>
</feature>
<name>A0A8H6MAE8_9AGAR</name>
<evidence type="ECO:0000313" key="2">
    <source>
        <dbReference type="EMBL" id="KAF6761030.1"/>
    </source>
</evidence>
<dbReference type="OrthoDB" id="3041187at2759"/>
<dbReference type="EMBL" id="JACGCI010000010">
    <property type="protein sequence ID" value="KAF6761030.1"/>
    <property type="molecule type" value="Genomic_DNA"/>
</dbReference>
<feature type="compositionally biased region" description="Polar residues" evidence="1">
    <location>
        <begin position="61"/>
        <end position="77"/>
    </location>
</feature>
<sequence>MSSCESDCICCCLPCVVGWACIYFTYSGVRGIGRYCYNKCHPKPSTSKSQGRADDAEKHGSSQGSSQLGPEMQQYSRSMKHRSQDVASSITQIQELQEPEKAYYAETIKTQPSPKNQMSMNLPPNIKMHYAGGDRRSSVQTENSNRIISVPSPTLSVHDTLSSRHESDTVAHVTHTNDSGEPQIVYPTVPVQSTSPPNC</sequence>
<evidence type="ECO:0000256" key="1">
    <source>
        <dbReference type="SAM" id="MobiDB-lite"/>
    </source>
</evidence>
<dbReference type="AlphaFoldDB" id="A0A8H6MAE8"/>
<accession>A0A8H6MAE8</accession>
<gene>
    <name evidence="2" type="ORF">DFP72DRAFT_30478</name>
</gene>
<feature type="region of interest" description="Disordered" evidence="1">
    <location>
        <begin position="154"/>
        <end position="199"/>
    </location>
</feature>
<evidence type="ECO:0000313" key="3">
    <source>
        <dbReference type="Proteomes" id="UP000521943"/>
    </source>
</evidence>
<comment type="caution">
    <text evidence="2">The sequence shown here is derived from an EMBL/GenBank/DDBJ whole genome shotgun (WGS) entry which is preliminary data.</text>
</comment>
<protein>
    <submittedName>
        <fullName evidence="2">Uncharacterized protein</fullName>
    </submittedName>
</protein>
<feature type="region of interest" description="Disordered" evidence="1">
    <location>
        <begin position="44"/>
        <end position="88"/>
    </location>
</feature>
<proteinExistence type="predicted"/>